<feature type="non-terminal residue" evidence="2">
    <location>
        <position position="83"/>
    </location>
</feature>
<feature type="non-terminal residue" evidence="2">
    <location>
        <position position="1"/>
    </location>
</feature>
<proteinExistence type="predicted"/>
<name>A0A7K8NP85_CASCA</name>
<evidence type="ECO:0000313" key="2">
    <source>
        <dbReference type="EMBL" id="NXE55047.1"/>
    </source>
</evidence>
<dbReference type="PANTHER" id="PTHR11732">
    <property type="entry name" value="ALDO/KETO REDUCTASE"/>
    <property type="match status" value="1"/>
</dbReference>
<dbReference type="InterPro" id="IPR023210">
    <property type="entry name" value="NADP_OxRdtase_dom"/>
</dbReference>
<dbReference type="Pfam" id="PF00248">
    <property type="entry name" value="Aldo_ket_red"/>
    <property type="match status" value="1"/>
</dbReference>
<dbReference type="InterPro" id="IPR036812">
    <property type="entry name" value="NAD(P)_OxRdtase_dom_sf"/>
</dbReference>
<organism evidence="2 3">
    <name type="scientific">Casuarius casuarius</name>
    <name type="common">Southern cassowary</name>
    <name type="synonym">Struthio casuarius</name>
    <dbReference type="NCBI Taxonomy" id="8787"/>
    <lineage>
        <taxon>Eukaryota</taxon>
        <taxon>Metazoa</taxon>
        <taxon>Chordata</taxon>
        <taxon>Craniata</taxon>
        <taxon>Vertebrata</taxon>
        <taxon>Euteleostomi</taxon>
        <taxon>Archelosauria</taxon>
        <taxon>Archosauria</taxon>
        <taxon>Dinosauria</taxon>
        <taxon>Saurischia</taxon>
        <taxon>Theropoda</taxon>
        <taxon>Coelurosauria</taxon>
        <taxon>Aves</taxon>
        <taxon>Palaeognathae</taxon>
        <taxon>Casuariiformes</taxon>
        <taxon>Casuariidae</taxon>
        <taxon>Casuarius</taxon>
    </lineage>
</organism>
<accession>A0A7K8NP85</accession>
<feature type="domain" description="NADP-dependent oxidoreductase" evidence="1">
    <location>
        <begin position="16"/>
        <end position="79"/>
    </location>
</feature>
<reference evidence="2 3" key="1">
    <citation type="submission" date="2019-09" db="EMBL/GenBank/DDBJ databases">
        <title>Bird 10,000 Genomes (B10K) Project - Family phase.</title>
        <authorList>
            <person name="Zhang G."/>
        </authorList>
    </citation>
    <scope>NUCLEOTIDE SEQUENCE [LARGE SCALE GENOMIC DNA]</scope>
    <source>
        <strain evidence="2">B10K-LSUMZ-50683</strain>
        <tissue evidence="2">Muscle</tissue>
    </source>
</reference>
<dbReference type="InterPro" id="IPR020471">
    <property type="entry name" value="AKR"/>
</dbReference>
<protein>
    <submittedName>
        <fullName evidence="2">ALD1 protein</fullName>
    </submittedName>
</protein>
<dbReference type="Gene3D" id="3.20.20.100">
    <property type="entry name" value="NADP-dependent oxidoreductase domain"/>
    <property type="match status" value="1"/>
</dbReference>
<dbReference type="Proteomes" id="UP000524187">
    <property type="component" value="Unassembled WGS sequence"/>
</dbReference>
<dbReference type="EMBL" id="VWPT01000239">
    <property type="protein sequence ID" value="NXE55047.1"/>
    <property type="molecule type" value="Genomic_DNA"/>
</dbReference>
<evidence type="ECO:0000313" key="3">
    <source>
        <dbReference type="Proteomes" id="UP000524187"/>
    </source>
</evidence>
<dbReference type="SUPFAM" id="SSF51430">
    <property type="entry name" value="NAD(P)-linked oxidoreductase"/>
    <property type="match status" value="1"/>
</dbReference>
<sequence>MATCVRLSSRAQMPLLGLGTWKSAAGKVSDAVLAAIDAGYHHFDCAYAYQNENEVGEGIQQKIKEGVLKREDLFIVSKVGIWC</sequence>
<dbReference type="GO" id="GO:0016491">
    <property type="term" value="F:oxidoreductase activity"/>
    <property type="evidence" value="ECO:0007669"/>
    <property type="project" value="InterPro"/>
</dbReference>
<comment type="caution">
    <text evidence="2">The sequence shown here is derived from an EMBL/GenBank/DDBJ whole genome shotgun (WGS) entry which is preliminary data.</text>
</comment>
<evidence type="ECO:0000259" key="1">
    <source>
        <dbReference type="Pfam" id="PF00248"/>
    </source>
</evidence>
<gene>
    <name evidence="2" type="primary">Akr1b7</name>
    <name evidence="2" type="ORF">CASCAS_R02455</name>
</gene>
<dbReference type="AlphaFoldDB" id="A0A7K8NP85"/>
<keyword evidence="3" id="KW-1185">Reference proteome</keyword>